<accession>A0A0G0KFW7</accession>
<evidence type="ECO:0000313" key="1">
    <source>
        <dbReference type="EMBL" id="KKQ74385.1"/>
    </source>
</evidence>
<dbReference type="AlphaFoldDB" id="A0A0G0KFW7"/>
<evidence type="ECO:0000313" key="2">
    <source>
        <dbReference type="Proteomes" id="UP000034181"/>
    </source>
</evidence>
<comment type="caution">
    <text evidence="1">The sequence shown here is derived from an EMBL/GenBank/DDBJ whole genome shotgun (WGS) entry which is preliminary data.</text>
</comment>
<sequence length="226" mass="26287">MSFRTKDSSNDIDKRPDTCPACGKGISPIFCFEHGVDTWRRYEGFLQIVYRCPREECNRLFIAKYINPGYPTGDTLFLNTTYLLDITEYEKFSEFITKISEKFPRIYNQSRIAEENGLDMVAGPGYRKALEFLVKDYLVKTSPELEEKVKKAQLGDVIKLITDTRIKSCASRAAWIGNDETHYIRVWEDKDIEDLKNLIKMVVDWIDLVERSKEYEASMPGKKFSN</sequence>
<name>A0A0G0KFW7_9BACT</name>
<gene>
    <name evidence="1" type="ORF">US96_C0033G0002</name>
</gene>
<proteinExistence type="predicted"/>
<evidence type="ECO:0008006" key="3">
    <source>
        <dbReference type="Google" id="ProtNLM"/>
    </source>
</evidence>
<organism evidence="1 2">
    <name type="scientific">Candidatus Woesebacteria bacterium GW2011_GWB1_38_5b</name>
    <dbReference type="NCBI Taxonomy" id="1618569"/>
    <lineage>
        <taxon>Bacteria</taxon>
        <taxon>Candidatus Woeseibacteriota</taxon>
    </lineage>
</organism>
<reference evidence="1 2" key="1">
    <citation type="journal article" date="2015" name="Nature">
        <title>rRNA introns, odd ribosomes, and small enigmatic genomes across a large radiation of phyla.</title>
        <authorList>
            <person name="Brown C.T."/>
            <person name="Hug L.A."/>
            <person name="Thomas B.C."/>
            <person name="Sharon I."/>
            <person name="Castelle C.J."/>
            <person name="Singh A."/>
            <person name="Wilkins M.J."/>
            <person name="Williams K.H."/>
            <person name="Banfield J.F."/>
        </authorList>
    </citation>
    <scope>NUCLEOTIDE SEQUENCE [LARGE SCALE GENOMIC DNA]</scope>
</reference>
<protein>
    <recommendedName>
        <fullName evidence="3">DUF4145 domain-containing protein</fullName>
    </recommendedName>
</protein>
<dbReference type="Proteomes" id="UP000034181">
    <property type="component" value="Unassembled WGS sequence"/>
</dbReference>
<dbReference type="EMBL" id="LBUZ01000033">
    <property type="protein sequence ID" value="KKQ74385.1"/>
    <property type="molecule type" value="Genomic_DNA"/>
</dbReference>